<feature type="transmembrane region" description="Helical" evidence="7">
    <location>
        <begin position="269"/>
        <end position="291"/>
    </location>
</feature>
<dbReference type="Proteomes" id="UP000536534">
    <property type="component" value="Unassembled WGS sequence"/>
</dbReference>
<protein>
    <recommendedName>
        <fullName evidence="7">TRAP transporter large permease protein</fullName>
    </recommendedName>
</protein>
<dbReference type="Pfam" id="PF06808">
    <property type="entry name" value="DctM"/>
    <property type="match status" value="1"/>
</dbReference>
<evidence type="ECO:0000259" key="8">
    <source>
        <dbReference type="Pfam" id="PF06808"/>
    </source>
</evidence>
<dbReference type="PANTHER" id="PTHR33362">
    <property type="entry name" value="SIALIC ACID TRAP TRANSPORTER PERMEASE PROTEIN SIAT-RELATED"/>
    <property type="match status" value="1"/>
</dbReference>
<dbReference type="InterPro" id="IPR004681">
    <property type="entry name" value="TRAP_DctM"/>
</dbReference>
<dbReference type="EMBL" id="JAAYYV010000099">
    <property type="protein sequence ID" value="NLF53506.1"/>
    <property type="molecule type" value="Genomic_DNA"/>
</dbReference>
<evidence type="ECO:0000256" key="7">
    <source>
        <dbReference type="RuleBase" id="RU369079"/>
    </source>
</evidence>
<name>A0A7X7LU77_9RHOO</name>
<evidence type="ECO:0000256" key="4">
    <source>
        <dbReference type="ARBA" id="ARBA00022692"/>
    </source>
</evidence>
<dbReference type="GO" id="GO:0022857">
    <property type="term" value="F:transmembrane transporter activity"/>
    <property type="evidence" value="ECO:0007669"/>
    <property type="project" value="UniProtKB-UniRule"/>
</dbReference>
<dbReference type="AlphaFoldDB" id="A0A7X7LU77"/>
<dbReference type="RefSeq" id="WP_068809169.1">
    <property type="nucleotide sequence ID" value="NZ_MBFM01000005.1"/>
</dbReference>
<comment type="caution">
    <text evidence="9">The sequence shown here is derived from an EMBL/GenBank/DDBJ whole genome shotgun (WGS) entry which is preliminary data.</text>
</comment>
<dbReference type="PANTHER" id="PTHR33362:SF3">
    <property type="entry name" value="SIALIC ACID TRAP TRANSPORTER PERMEASE PROTEIN SIAT"/>
    <property type="match status" value="1"/>
</dbReference>
<evidence type="ECO:0000256" key="2">
    <source>
        <dbReference type="ARBA" id="ARBA00022475"/>
    </source>
</evidence>
<gene>
    <name evidence="9" type="ORF">GX576_03735</name>
</gene>
<evidence type="ECO:0000313" key="10">
    <source>
        <dbReference type="Proteomes" id="UP000536534"/>
    </source>
</evidence>
<keyword evidence="7" id="KW-0813">Transport</keyword>
<evidence type="ECO:0000256" key="6">
    <source>
        <dbReference type="ARBA" id="ARBA00023136"/>
    </source>
</evidence>
<feature type="transmembrane region" description="Helical" evidence="7">
    <location>
        <begin position="394"/>
        <end position="417"/>
    </location>
</feature>
<dbReference type="OrthoDB" id="9777699at2"/>
<feature type="transmembrane region" description="Helical" evidence="7">
    <location>
        <begin position="100"/>
        <end position="122"/>
    </location>
</feature>
<feature type="domain" description="TRAP C4-dicarboxylate transport system permease DctM subunit" evidence="8">
    <location>
        <begin position="6"/>
        <end position="413"/>
    </location>
</feature>
<comment type="similarity">
    <text evidence="7">Belongs to the TRAP transporter large permease family.</text>
</comment>
<feature type="transmembrane region" description="Helical" evidence="7">
    <location>
        <begin position="213"/>
        <end position="233"/>
    </location>
</feature>
<feature type="transmembrane region" description="Helical" evidence="7">
    <location>
        <begin position="134"/>
        <end position="160"/>
    </location>
</feature>
<feature type="transmembrane region" description="Helical" evidence="7">
    <location>
        <begin position="352"/>
        <end position="374"/>
    </location>
</feature>
<feature type="transmembrane region" description="Helical" evidence="7">
    <location>
        <begin position="76"/>
        <end position="94"/>
    </location>
</feature>
<keyword evidence="5 7" id="KW-1133">Transmembrane helix</keyword>
<feature type="transmembrane region" description="Helical" evidence="7">
    <location>
        <begin position="311"/>
        <end position="340"/>
    </location>
</feature>
<evidence type="ECO:0000256" key="1">
    <source>
        <dbReference type="ARBA" id="ARBA00004429"/>
    </source>
</evidence>
<organism evidence="9 10">
    <name type="scientific">Thauera phenolivorans</name>
    <dbReference type="NCBI Taxonomy" id="1792543"/>
    <lineage>
        <taxon>Bacteria</taxon>
        <taxon>Pseudomonadati</taxon>
        <taxon>Pseudomonadota</taxon>
        <taxon>Betaproteobacteria</taxon>
        <taxon>Rhodocyclales</taxon>
        <taxon>Zoogloeaceae</taxon>
        <taxon>Thauera</taxon>
    </lineage>
</organism>
<keyword evidence="3 7" id="KW-0997">Cell inner membrane</keyword>
<comment type="function">
    <text evidence="7">Part of the tripartite ATP-independent periplasmic (TRAP) transport system.</text>
</comment>
<evidence type="ECO:0000313" key="9">
    <source>
        <dbReference type="EMBL" id="NLF53506.1"/>
    </source>
</evidence>
<dbReference type="PIRSF" id="PIRSF006066">
    <property type="entry name" value="HI0050"/>
    <property type="match status" value="1"/>
</dbReference>
<comment type="subunit">
    <text evidence="7">The complex comprises the extracytoplasmic solute receptor protein and the two transmembrane proteins.</text>
</comment>
<dbReference type="NCBIfam" id="TIGR00786">
    <property type="entry name" value="dctM"/>
    <property type="match status" value="1"/>
</dbReference>
<comment type="subcellular location">
    <subcellularLocation>
        <location evidence="1 7">Cell inner membrane</location>
        <topology evidence="1 7">Multi-pass membrane protein</topology>
    </subcellularLocation>
</comment>
<proteinExistence type="inferred from homology"/>
<accession>A0A7X7LU77</accession>
<feature type="transmembrane region" description="Helical" evidence="7">
    <location>
        <begin position="172"/>
        <end position="192"/>
    </location>
</feature>
<dbReference type="InterPro" id="IPR010656">
    <property type="entry name" value="DctM"/>
</dbReference>
<keyword evidence="2" id="KW-1003">Cell membrane</keyword>
<dbReference type="GO" id="GO:0005886">
    <property type="term" value="C:plasma membrane"/>
    <property type="evidence" value="ECO:0007669"/>
    <property type="project" value="UniProtKB-SubCell"/>
</dbReference>
<feature type="transmembrane region" description="Helical" evidence="7">
    <location>
        <begin position="46"/>
        <end position="64"/>
    </location>
</feature>
<sequence length="421" mass="44115">MTLVLFGLFFLFLLAGVPVAVTIGASTAVALYVEDVPLMLAAQRMFAGIDSFALIAVPFFILAGDLIAQGKVSEKLVALADAALGFLKGGLSVVSVLAGMFFAAISGSGAATTAAVAASLVPELKRKGYDEASAAALIAASGTIGVVIPPSVPMIIYAVIAAQSVSDLFLSGFLPGVAMGLGLMVIAVREAYRRNYPKGAPFSLATIWRTFKGAIWGMMTPVIILGGIFSGVFTPSEAAVVAVNYALVVSLFVYRDLGFRDIYRIMLRSVITTGVIMFVIATSAILSWAMANWQIPGMIADGVLSLSQNVYIVLLLIMLLILLTGVFIETAAALIILTPVFLPLVNSLGIDLVHFGLIIVVGLAIGMVTPPVAINLYVASSVTEQPLERISRAVLPYIGALLVVFALVVYVPVLLGWSGLR</sequence>
<feature type="transmembrane region" description="Helical" evidence="7">
    <location>
        <begin position="239"/>
        <end position="257"/>
    </location>
</feature>
<keyword evidence="4 7" id="KW-0812">Transmembrane</keyword>
<evidence type="ECO:0000256" key="5">
    <source>
        <dbReference type="ARBA" id="ARBA00022989"/>
    </source>
</evidence>
<keyword evidence="6 7" id="KW-0472">Membrane</keyword>
<reference evidence="9 10" key="1">
    <citation type="journal article" date="2020" name="Biotechnol. Biofuels">
        <title>New insights from the biogas microbiome by comprehensive genome-resolved metagenomics of nearly 1600 species originating from multiple anaerobic digesters.</title>
        <authorList>
            <person name="Campanaro S."/>
            <person name="Treu L."/>
            <person name="Rodriguez-R L.M."/>
            <person name="Kovalovszki A."/>
            <person name="Ziels R.M."/>
            <person name="Maus I."/>
            <person name="Zhu X."/>
            <person name="Kougias P.G."/>
            <person name="Basile A."/>
            <person name="Luo G."/>
            <person name="Schluter A."/>
            <person name="Konstantinidis K.T."/>
            <person name="Angelidaki I."/>
        </authorList>
    </citation>
    <scope>NUCLEOTIDE SEQUENCE [LARGE SCALE GENOMIC DNA]</scope>
    <source>
        <strain evidence="9">AS06rmzACSIP_256</strain>
    </source>
</reference>
<evidence type="ECO:0000256" key="3">
    <source>
        <dbReference type="ARBA" id="ARBA00022519"/>
    </source>
</evidence>